<feature type="transmembrane region" description="Helical" evidence="1">
    <location>
        <begin position="81"/>
        <end position="108"/>
    </location>
</feature>
<reference evidence="2 3" key="1">
    <citation type="submission" date="2018-08" db="EMBL/GenBank/DDBJ databases">
        <title>Genetic Globetrotter - A new plasmid hitch-hiking vast phylogenetic and geographic distances.</title>
        <authorList>
            <person name="Vollmers J."/>
            <person name="Petersen J."/>
        </authorList>
    </citation>
    <scope>NUCLEOTIDE SEQUENCE [LARGE SCALE GENOMIC DNA]</scope>
    <source>
        <strain evidence="2 3">DSM 26383</strain>
    </source>
</reference>
<feature type="transmembrane region" description="Helical" evidence="1">
    <location>
        <begin position="159"/>
        <end position="185"/>
    </location>
</feature>
<keyword evidence="1" id="KW-0472">Membrane</keyword>
<evidence type="ECO:0000313" key="2">
    <source>
        <dbReference type="EMBL" id="QEW27070.1"/>
    </source>
</evidence>
<evidence type="ECO:0000313" key="3">
    <source>
        <dbReference type="Proteomes" id="UP000325785"/>
    </source>
</evidence>
<name>A0A5P3AER8_9RHOB</name>
<dbReference type="RefSeq" id="WP_082647349.1">
    <property type="nucleotide sequence ID" value="NZ_CP031598.1"/>
</dbReference>
<feature type="transmembrane region" description="Helical" evidence="1">
    <location>
        <begin position="290"/>
        <end position="309"/>
    </location>
</feature>
<gene>
    <name evidence="2" type="ORF">RIdsm_02879</name>
</gene>
<dbReference type="OrthoDB" id="7361398at2"/>
<dbReference type="GO" id="GO:0015098">
    <property type="term" value="F:molybdate ion transmembrane transporter activity"/>
    <property type="evidence" value="ECO:0007669"/>
    <property type="project" value="InterPro"/>
</dbReference>
<feature type="transmembrane region" description="Helical" evidence="1">
    <location>
        <begin position="262"/>
        <end position="284"/>
    </location>
</feature>
<evidence type="ECO:0008006" key="4">
    <source>
        <dbReference type="Google" id="ProtNLM"/>
    </source>
</evidence>
<feature type="transmembrane region" description="Helical" evidence="1">
    <location>
        <begin position="316"/>
        <end position="334"/>
    </location>
</feature>
<dbReference type="Proteomes" id="UP000325785">
    <property type="component" value="Chromosome"/>
</dbReference>
<protein>
    <recommendedName>
        <fullName evidence="4">Benzoate transporter</fullName>
    </recommendedName>
</protein>
<dbReference type="InterPro" id="IPR031563">
    <property type="entry name" value="MOT1/MOT2"/>
</dbReference>
<feature type="transmembrane region" description="Helical" evidence="1">
    <location>
        <begin position="36"/>
        <end position="69"/>
    </location>
</feature>
<dbReference type="PANTHER" id="PTHR31970:SF9">
    <property type="entry name" value="MOLYBDATE TRANSPORTER 2"/>
    <property type="match status" value="1"/>
</dbReference>
<organism evidence="2 3">
    <name type="scientific">Roseovarius indicus</name>
    <dbReference type="NCBI Taxonomy" id="540747"/>
    <lineage>
        <taxon>Bacteria</taxon>
        <taxon>Pseudomonadati</taxon>
        <taxon>Pseudomonadota</taxon>
        <taxon>Alphaproteobacteria</taxon>
        <taxon>Rhodobacterales</taxon>
        <taxon>Roseobacteraceae</taxon>
        <taxon>Roseovarius</taxon>
    </lineage>
</organism>
<dbReference type="EMBL" id="CP031598">
    <property type="protein sequence ID" value="QEW27070.1"/>
    <property type="molecule type" value="Genomic_DNA"/>
</dbReference>
<dbReference type="PANTHER" id="PTHR31970">
    <property type="match status" value="1"/>
</dbReference>
<feature type="transmembrane region" description="Helical" evidence="1">
    <location>
        <begin position="128"/>
        <end position="147"/>
    </location>
</feature>
<dbReference type="AlphaFoldDB" id="A0A5P3AER8"/>
<proteinExistence type="predicted"/>
<accession>A0A5P3AER8</accession>
<feature type="transmembrane region" description="Helical" evidence="1">
    <location>
        <begin position="354"/>
        <end position="376"/>
    </location>
</feature>
<keyword evidence="1" id="KW-0812">Transmembrane</keyword>
<sequence>MERRPANEDATSGTAPGGFRFDLRELNGALGDLGTLLPLTIGAIALVGLSAQQVLLGFALFYIATGLIYRLPVPVQPMKAIVAVALTTAVTPASIALSGMMIGAALLLLGGSGVIDRIARLVPQSVLAGLQLGLGLALGWIALGLMAEQPVIGALSLGLAVAGLRLGTHAALATLLFGVVMGGYFGHEALPELPELPASVGGWLAPIPTAADFQVAVTELALPQLALTLTNAVVLTALVAGDSFGARAAHVTPRRLCLTSGAANLLTAPFGALPMCHGAGGVIAHHRFGARSGGAPVMLGAALLGLVLLPEDLRRMALSAIPAATLGALLLIAAAELATSRRLFDAMPSCRPVIALTAVATLAGNPLIGLMAGTAAEMVRKTVLRRMGLSGRGDAKS</sequence>
<dbReference type="Pfam" id="PF16983">
    <property type="entry name" value="MFS_MOT1"/>
    <property type="match status" value="2"/>
</dbReference>
<feature type="transmembrane region" description="Helical" evidence="1">
    <location>
        <begin position="221"/>
        <end position="241"/>
    </location>
</feature>
<evidence type="ECO:0000256" key="1">
    <source>
        <dbReference type="SAM" id="Phobius"/>
    </source>
</evidence>
<keyword evidence="1" id="KW-1133">Transmembrane helix</keyword>
<dbReference type="KEGG" id="rid:RIdsm_02879"/>